<dbReference type="OrthoDB" id="8875254at2"/>
<dbReference type="PROSITE" id="PS51257">
    <property type="entry name" value="PROKAR_LIPOPROTEIN"/>
    <property type="match status" value="1"/>
</dbReference>
<dbReference type="AlphaFoldDB" id="A0A4R5VWF8"/>
<reference evidence="2 3" key="1">
    <citation type="submission" date="2019-03" db="EMBL/GenBank/DDBJ databases">
        <title>Sapientia aquatica gen. nov., sp. nov., isolated from a crater lake.</title>
        <authorList>
            <person name="Felfoldi T."/>
            <person name="Szabo A."/>
            <person name="Toth E."/>
            <person name="Schumann P."/>
            <person name="Keki Z."/>
            <person name="Marialigeti K."/>
            <person name="Mathe I."/>
        </authorList>
    </citation>
    <scope>NUCLEOTIDE SEQUENCE [LARGE SCALE GENOMIC DNA]</scope>
    <source>
        <strain evidence="2 3">SA-152</strain>
    </source>
</reference>
<dbReference type="Gene3D" id="1.25.40.10">
    <property type="entry name" value="Tetratricopeptide repeat domain"/>
    <property type="match status" value="2"/>
</dbReference>
<proteinExistence type="predicted"/>
<name>A0A4R5VWF8_9BURK</name>
<dbReference type="RefSeq" id="WP_133330142.1">
    <property type="nucleotide sequence ID" value="NZ_SMYL01000009.1"/>
</dbReference>
<comment type="caution">
    <text evidence="2">The sequence shown here is derived from an EMBL/GenBank/DDBJ whole genome shotgun (WGS) entry which is preliminary data.</text>
</comment>
<evidence type="ECO:0000313" key="2">
    <source>
        <dbReference type="EMBL" id="TDK63594.1"/>
    </source>
</evidence>
<dbReference type="EMBL" id="SMYL01000009">
    <property type="protein sequence ID" value="TDK63594.1"/>
    <property type="molecule type" value="Genomic_DNA"/>
</dbReference>
<evidence type="ECO:0008006" key="4">
    <source>
        <dbReference type="Google" id="ProtNLM"/>
    </source>
</evidence>
<organism evidence="2 3">
    <name type="scientific">Sapientia aquatica</name>
    <dbReference type="NCBI Taxonomy" id="1549640"/>
    <lineage>
        <taxon>Bacteria</taxon>
        <taxon>Pseudomonadati</taxon>
        <taxon>Pseudomonadota</taxon>
        <taxon>Betaproteobacteria</taxon>
        <taxon>Burkholderiales</taxon>
        <taxon>Oxalobacteraceae</taxon>
        <taxon>Sapientia</taxon>
    </lineage>
</organism>
<sequence>MAKFVNNRSKIAALTLALLSACTFYSGAALAQSGSSTGNTKAADVAPPTLNPEIAKAVKAAQDFAAAKDYPSALAKLAETDSIANKTPYEIFAVERTRGDYLLAKGDKDNAAKAFVAVVETKYLKLADQLNLMQIIGQLYFQSGNYPSSISWLTRYHTEGGTDSRSYPLLTQAYYLNKEYALAYKGISAQVQAEIAAGKVPSEQSLKLVYSCISQMNDKEGTLKAVEQLNSYYPTAKNWTYLINQTQTKPGFSDRLYLDLYRLKQELGLLTVAAEIVDMSETATRAGLPAEAKKALDQGFAAGILGKGADAKKHADLLAAATRRAADDLKTMPQGEAGAAKSKDGTGLVNLGMAYATSGQYDKGISLIEQGITKGGLARLEEAKLHLGLVYFWAGQKDQAIKQLQTVQGADGIGDLARYWVMEINHPLLSK</sequence>
<feature type="signal peptide" evidence="1">
    <location>
        <begin position="1"/>
        <end position="31"/>
    </location>
</feature>
<dbReference type="Proteomes" id="UP000294829">
    <property type="component" value="Unassembled WGS sequence"/>
</dbReference>
<evidence type="ECO:0000256" key="1">
    <source>
        <dbReference type="SAM" id="SignalP"/>
    </source>
</evidence>
<gene>
    <name evidence="2" type="ORF">E2I14_15445</name>
</gene>
<keyword evidence="3" id="KW-1185">Reference proteome</keyword>
<protein>
    <recommendedName>
        <fullName evidence="4">Tetratricopeptide repeat protein</fullName>
    </recommendedName>
</protein>
<feature type="chain" id="PRO_5020214917" description="Tetratricopeptide repeat protein" evidence="1">
    <location>
        <begin position="32"/>
        <end position="431"/>
    </location>
</feature>
<dbReference type="InterPro" id="IPR011990">
    <property type="entry name" value="TPR-like_helical_dom_sf"/>
</dbReference>
<accession>A0A4R5VWF8</accession>
<keyword evidence="1" id="KW-0732">Signal</keyword>
<evidence type="ECO:0000313" key="3">
    <source>
        <dbReference type="Proteomes" id="UP000294829"/>
    </source>
</evidence>
<dbReference type="SUPFAM" id="SSF48452">
    <property type="entry name" value="TPR-like"/>
    <property type="match status" value="1"/>
</dbReference>